<sequence length="336" mass="36958">MASAPAPAQKVIVVYGATGTQGTAITLSLLESKENFAIRALTRNPESEKAQSLARLGANVVRADGHNDDQMRAALEGAWGFWLNTHHHDAAVMEPNGPSDEDLGRRLVTIAAEAGIKVFIYSTCGSPAEITNGKAPVPGMDAKHRVEVFARQFPTFDAVIGAWPAWYFENFIDAEYAAAFGGFPMQADEDGYLTFTSPRVGGEGTVQTVSVADDFGEMVHALFLDPSRWHGRTVPLMSDAFSYEDMVGAFSQVTGKNARYIPMESYEDFPTHGDSVLVELQDVYRYMQNANGWFFGEPDNVETSQRLKDKARLDKGLEPQHLISMQEYFAKHYGGQ</sequence>
<dbReference type="InterPro" id="IPR051164">
    <property type="entry name" value="NmrA-like_oxidored"/>
</dbReference>
<dbReference type="SUPFAM" id="SSF51735">
    <property type="entry name" value="NAD(P)-binding Rossmann-fold domains"/>
    <property type="match status" value="1"/>
</dbReference>
<evidence type="ECO:0000256" key="3">
    <source>
        <dbReference type="ARBA" id="ARBA00023002"/>
    </source>
</evidence>
<evidence type="ECO:0000313" key="6">
    <source>
        <dbReference type="Proteomes" id="UP000256690"/>
    </source>
</evidence>
<evidence type="ECO:0000259" key="4">
    <source>
        <dbReference type="Pfam" id="PF05368"/>
    </source>
</evidence>
<keyword evidence="2" id="KW-0521">NADP</keyword>
<dbReference type="Pfam" id="PF05368">
    <property type="entry name" value="NmrA"/>
    <property type="match status" value="1"/>
</dbReference>
<protein>
    <recommendedName>
        <fullName evidence="4">NmrA-like domain-containing protein</fullName>
    </recommendedName>
</protein>
<keyword evidence="3" id="KW-0560">Oxidoreductase</keyword>
<dbReference type="RefSeq" id="XP_026598180.1">
    <property type="nucleotide sequence ID" value="XM_026753261.1"/>
</dbReference>
<dbReference type="Gene3D" id="3.40.50.720">
    <property type="entry name" value="NAD(P)-binding Rossmann-like Domain"/>
    <property type="match status" value="1"/>
</dbReference>
<keyword evidence="6" id="KW-1185">Reference proteome</keyword>
<feature type="domain" description="NmrA-like" evidence="4">
    <location>
        <begin position="9"/>
        <end position="301"/>
    </location>
</feature>
<gene>
    <name evidence="5" type="ORF">DSM5745_11245</name>
</gene>
<dbReference type="GO" id="GO:0005634">
    <property type="term" value="C:nucleus"/>
    <property type="evidence" value="ECO:0007669"/>
    <property type="project" value="TreeGrafter"/>
</dbReference>
<proteinExistence type="inferred from homology"/>
<evidence type="ECO:0000313" key="5">
    <source>
        <dbReference type="EMBL" id="RDW58554.1"/>
    </source>
</evidence>
<organism evidence="5 6">
    <name type="scientific">Aspergillus mulundensis</name>
    <dbReference type="NCBI Taxonomy" id="1810919"/>
    <lineage>
        <taxon>Eukaryota</taxon>
        <taxon>Fungi</taxon>
        <taxon>Dikarya</taxon>
        <taxon>Ascomycota</taxon>
        <taxon>Pezizomycotina</taxon>
        <taxon>Eurotiomycetes</taxon>
        <taxon>Eurotiomycetidae</taxon>
        <taxon>Eurotiales</taxon>
        <taxon>Aspergillaceae</taxon>
        <taxon>Aspergillus</taxon>
        <taxon>Aspergillus subgen. Nidulantes</taxon>
    </lineage>
</organism>
<reference evidence="5 6" key="1">
    <citation type="journal article" date="2018" name="IMA Fungus">
        <title>IMA Genome-F 9: Draft genome sequence of Annulohypoxylon stygium, Aspergillus mulundensis, Berkeleyomyces basicola (syn. Thielaviopsis basicola), Ceratocystis smalleyi, two Cercospora beticola strains, Coleophoma cylindrospora, Fusarium fracticaudum, Phialophora cf. hyalina, and Morchella septimelata.</title>
        <authorList>
            <person name="Wingfield B.D."/>
            <person name="Bills G.F."/>
            <person name="Dong Y."/>
            <person name="Huang W."/>
            <person name="Nel W.J."/>
            <person name="Swalarsk-Parry B.S."/>
            <person name="Vaghefi N."/>
            <person name="Wilken P.M."/>
            <person name="An Z."/>
            <person name="de Beer Z.W."/>
            <person name="De Vos L."/>
            <person name="Chen L."/>
            <person name="Duong T.A."/>
            <person name="Gao Y."/>
            <person name="Hammerbacher A."/>
            <person name="Kikkert J.R."/>
            <person name="Li Y."/>
            <person name="Li H."/>
            <person name="Li K."/>
            <person name="Li Q."/>
            <person name="Liu X."/>
            <person name="Ma X."/>
            <person name="Naidoo K."/>
            <person name="Pethybridge S.J."/>
            <person name="Sun J."/>
            <person name="Steenkamp E.T."/>
            <person name="van der Nest M.A."/>
            <person name="van Wyk S."/>
            <person name="Wingfield M.J."/>
            <person name="Xiong C."/>
            <person name="Yue Q."/>
            <person name="Zhang X."/>
        </authorList>
    </citation>
    <scope>NUCLEOTIDE SEQUENCE [LARGE SCALE GENOMIC DNA]</scope>
    <source>
        <strain evidence="5 6">DSM 5745</strain>
    </source>
</reference>
<dbReference type="Gene3D" id="3.90.25.10">
    <property type="entry name" value="UDP-galactose 4-epimerase, domain 1"/>
    <property type="match status" value="1"/>
</dbReference>
<comment type="similarity">
    <text evidence="1">Belongs to the NmrA-type oxidoreductase family.</text>
</comment>
<evidence type="ECO:0000256" key="1">
    <source>
        <dbReference type="ARBA" id="ARBA00006328"/>
    </source>
</evidence>
<dbReference type="GeneID" id="38121615"/>
<name>A0A3D8QAP9_9EURO</name>
<comment type="caution">
    <text evidence="5">The sequence shown here is derived from an EMBL/GenBank/DDBJ whole genome shotgun (WGS) entry which is preliminary data.</text>
</comment>
<dbReference type="InterPro" id="IPR008030">
    <property type="entry name" value="NmrA-like"/>
</dbReference>
<dbReference type="Proteomes" id="UP000256690">
    <property type="component" value="Unassembled WGS sequence"/>
</dbReference>
<dbReference type="EMBL" id="PVWQ01000023">
    <property type="protein sequence ID" value="RDW58554.1"/>
    <property type="molecule type" value="Genomic_DNA"/>
</dbReference>
<dbReference type="STRING" id="1810919.A0A3D8QAP9"/>
<dbReference type="AlphaFoldDB" id="A0A3D8QAP9"/>
<dbReference type="PANTHER" id="PTHR42748">
    <property type="entry name" value="NITROGEN METABOLITE REPRESSION PROTEIN NMRA FAMILY MEMBER"/>
    <property type="match status" value="1"/>
</dbReference>
<dbReference type="OrthoDB" id="300709at2759"/>
<dbReference type="InterPro" id="IPR036291">
    <property type="entry name" value="NAD(P)-bd_dom_sf"/>
</dbReference>
<accession>A0A3D8QAP9</accession>
<dbReference type="GO" id="GO:0016491">
    <property type="term" value="F:oxidoreductase activity"/>
    <property type="evidence" value="ECO:0007669"/>
    <property type="project" value="UniProtKB-KW"/>
</dbReference>
<dbReference type="PANTHER" id="PTHR42748:SF30">
    <property type="entry name" value="NMRA-LIKE DOMAIN-CONTAINING PROTEIN"/>
    <property type="match status" value="1"/>
</dbReference>
<evidence type="ECO:0000256" key="2">
    <source>
        <dbReference type="ARBA" id="ARBA00022857"/>
    </source>
</evidence>